<dbReference type="EMBL" id="CAKOGP040001335">
    <property type="protein sequence ID" value="CAJ1945154.1"/>
    <property type="molecule type" value="Genomic_DNA"/>
</dbReference>
<keyword evidence="8" id="KW-1133">Transmembrane helix</keyword>
<dbReference type="PANTHER" id="PTHR46382">
    <property type="entry name" value="PHOSPHATIDATE CYTIDYLYLTRANSFERASE"/>
    <property type="match status" value="1"/>
</dbReference>
<comment type="pathway">
    <text evidence="13">Phospholipid metabolism; CDP-diacylglycerol biosynthesis; CDP-diacylglycerol from sn-glycerol 3-phosphate: step 3/3.</text>
</comment>
<keyword evidence="10" id="KW-0472">Membrane</keyword>
<organism evidence="14 15">
    <name type="scientific">Cylindrotheca closterium</name>
    <dbReference type="NCBI Taxonomy" id="2856"/>
    <lineage>
        <taxon>Eukaryota</taxon>
        <taxon>Sar</taxon>
        <taxon>Stramenopiles</taxon>
        <taxon>Ochrophyta</taxon>
        <taxon>Bacillariophyta</taxon>
        <taxon>Bacillariophyceae</taxon>
        <taxon>Bacillariophycidae</taxon>
        <taxon>Bacillariales</taxon>
        <taxon>Bacillariaceae</taxon>
        <taxon>Cylindrotheca</taxon>
    </lineage>
</organism>
<evidence type="ECO:0000256" key="6">
    <source>
        <dbReference type="ARBA" id="ARBA00022692"/>
    </source>
</evidence>
<dbReference type="Pfam" id="PF01148">
    <property type="entry name" value="CTP_transf_1"/>
    <property type="match status" value="1"/>
</dbReference>
<dbReference type="GO" id="GO:0004605">
    <property type="term" value="F:phosphatidate cytidylyltransferase activity"/>
    <property type="evidence" value="ECO:0007669"/>
    <property type="project" value="UniProtKB-EC"/>
</dbReference>
<evidence type="ECO:0000256" key="4">
    <source>
        <dbReference type="ARBA" id="ARBA00022516"/>
    </source>
</evidence>
<dbReference type="Proteomes" id="UP001295423">
    <property type="component" value="Unassembled WGS sequence"/>
</dbReference>
<evidence type="ECO:0000256" key="7">
    <source>
        <dbReference type="ARBA" id="ARBA00022695"/>
    </source>
</evidence>
<comment type="subcellular location">
    <subcellularLocation>
        <location evidence="1">Cell membrane</location>
        <topology evidence="1">Multi-pass membrane protein</topology>
    </subcellularLocation>
</comment>
<evidence type="ECO:0000256" key="11">
    <source>
        <dbReference type="ARBA" id="ARBA00023209"/>
    </source>
</evidence>
<evidence type="ECO:0000256" key="12">
    <source>
        <dbReference type="ARBA" id="ARBA00023264"/>
    </source>
</evidence>
<keyword evidence="12" id="KW-1208">Phospholipid metabolism</keyword>
<keyword evidence="6 13" id="KW-0812">Transmembrane</keyword>
<dbReference type="GO" id="GO:0005886">
    <property type="term" value="C:plasma membrane"/>
    <property type="evidence" value="ECO:0007669"/>
    <property type="project" value="UniProtKB-SubCell"/>
</dbReference>
<keyword evidence="5 13" id="KW-0808">Transferase</keyword>
<evidence type="ECO:0000256" key="5">
    <source>
        <dbReference type="ARBA" id="ARBA00022679"/>
    </source>
</evidence>
<keyword evidence="3" id="KW-1003">Cell membrane</keyword>
<accession>A0AAD2CVY4</accession>
<evidence type="ECO:0000313" key="14">
    <source>
        <dbReference type="EMBL" id="CAJ1945154.1"/>
    </source>
</evidence>
<name>A0AAD2CVY4_9STRA</name>
<gene>
    <name evidence="14" type="ORF">CYCCA115_LOCUS9298</name>
</gene>
<keyword evidence="4" id="KW-0444">Lipid biosynthesis</keyword>
<proteinExistence type="inferred from homology"/>
<dbReference type="EC" id="2.7.7.41" evidence="13"/>
<evidence type="ECO:0000256" key="1">
    <source>
        <dbReference type="ARBA" id="ARBA00004651"/>
    </source>
</evidence>
<evidence type="ECO:0000256" key="9">
    <source>
        <dbReference type="ARBA" id="ARBA00023098"/>
    </source>
</evidence>
<dbReference type="PANTHER" id="PTHR46382:SF1">
    <property type="entry name" value="PHOSPHATIDATE CYTIDYLYLTRANSFERASE"/>
    <property type="match status" value="1"/>
</dbReference>
<evidence type="ECO:0000256" key="3">
    <source>
        <dbReference type="ARBA" id="ARBA00022475"/>
    </source>
</evidence>
<evidence type="ECO:0000256" key="10">
    <source>
        <dbReference type="ARBA" id="ARBA00023136"/>
    </source>
</evidence>
<keyword evidence="9" id="KW-0443">Lipid metabolism</keyword>
<dbReference type="GO" id="GO:0016024">
    <property type="term" value="P:CDP-diacylglycerol biosynthetic process"/>
    <property type="evidence" value="ECO:0007669"/>
    <property type="project" value="TreeGrafter"/>
</dbReference>
<evidence type="ECO:0000256" key="2">
    <source>
        <dbReference type="ARBA" id="ARBA00010185"/>
    </source>
</evidence>
<evidence type="ECO:0000256" key="13">
    <source>
        <dbReference type="RuleBase" id="RU003938"/>
    </source>
</evidence>
<evidence type="ECO:0000256" key="8">
    <source>
        <dbReference type="ARBA" id="ARBA00022989"/>
    </source>
</evidence>
<evidence type="ECO:0000313" key="15">
    <source>
        <dbReference type="Proteomes" id="UP001295423"/>
    </source>
</evidence>
<dbReference type="InterPro" id="IPR000374">
    <property type="entry name" value="PC_trans"/>
</dbReference>
<comment type="caution">
    <text evidence="14">The sequence shown here is derived from an EMBL/GenBank/DDBJ whole genome shotgun (WGS) entry which is preliminary data.</text>
</comment>
<keyword evidence="7 13" id="KW-0548">Nucleotidyltransferase</keyword>
<keyword evidence="15" id="KW-1185">Reference proteome</keyword>
<keyword evidence="11" id="KW-0594">Phospholipid biosynthesis</keyword>
<comment type="catalytic activity">
    <reaction evidence="13">
        <text>a 1,2-diacyl-sn-glycero-3-phosphate + CTP + H(+) = a CDP-1,2-diacyl-sn-glycerol + diphosphate</text>
        <dbReference type="Rhea" id="RHEA:16229"/>
        <dbReference type="ChEBI" id="CHEBI:15378"/>
        <dbReference type="ChEBI" id="CHEBI:33019"/>
        <dbReference type="ChEBI" id="CHEBI:37563"/>
        <dbReference type="ChEBI" id="CHEBI:58332"/>
        <dbReference type="ChEBI" id="CHEBI:58608"/>
        <dbReference type="EC" id="2.7.7.41"/>
    </reaction>
</comment>
<sequence>MTPTTTKNSIWSDLPRRIATICIGFPIIWKILSNEKLALIFFVCVHGLVGWEFSFLEPKQDKPETLPTMNSKLSFCIMSLSVAMVPVDSLFQMVLCATVGVLTWLERRHWILGLVLITIPFRTWYSISQDFASTISILLVVWNCDSGALLVGRLASKIGMPRIPVPRWIHKISPAKSMEGFIGGLAGGTWTAVSWIPRLVSWFEIDTNESFDVLWSTSLSQRFALGLAMSLMAIFGDLVESSIKRQSQRKDSGSILPGHGGILDRFDSSLFAVLLYSFLMDMVQSSSKD</sequence>
<reference evidence="14" key="1">
    <citation type="submission" date="2023-08" db="EMBL/GenBank/DDBJ databases">
        <authorList>
            <person name="Audoor S."/>
            <person name="Bilcke G."/>
        </authorList>
    </citation>
    <scope>NUCLEOTIDE SEQUENCE</scope>
</reference>
<comment type="similarity">
    <text evidence="2 13">Belongs to the CDS family.</text>
</comment>
<dbReference type="AlphaFoldDB" id="A0AAD2CVY4"/>
<protein>
    <recommendedName>
        <fullName evidence="13">Phosphatidate cytidylyltransferase</fullName>
        <ecNumber evidence="13">2.7.7.41</ecNumber>
    </recommendedName>
</protein>
<dbReference type="PROSITE" id="PS01315">
    <property type="entry name" value="CDS"/>
    <property type="match status" value="1"/>
</dbReference>